<comment type="caution">
    <text evidence="5">The sequence shown here is derived from an EMBL/GenBank/DDBJ whole genome shotgun (WGS) entry which is preliminary data.</text>
</comment>
<name>A0A4S3JQ91_9EURO</name>
<feature type="region of interest" description="Disordered" evidence="2">
    <location>
        <begin position="633"/>
        <end position="655"/>
    </location>
</feature>
<dbReference type="InterPro" id="IPR051213">
    <property type="entry name" value="START_lipid_transfer"/>
</dbReference>
<feature type="compositionally biased region" description="Polar residues" evidence="2">
    <location>
        <begin position="464"/>
        <end position="482"/>
    </location>
</feature>
<dbReference type="PANTHER" id="PTHR19308">
    <property type="entry name" value="PHOSPHATIDYLCHOLINE TRANSFER PROTEIN"/>
    <property type="match status" value="1"/>
</dbReference>
<gene>
    <name evidence="4" type="ORF">ATNIH1004_008903</name>
    <name evidence="5" type="ORF">EYZ11_003502</name>
</gene>
<keyword evidence="1" id="KW-0175">Coiled coil</keyword>
<evidence type="ECO:0000259" key="3">
    <source>
        <dbReference type="Pfam" id="PF11274"/>
    </source>
</evidence>
<organism evidence="5 6">
    <name type="scientific">Aspergillus tanneri</name>
    <dbReference type="NCBI Taxonomy" id="1220188"/>
    <lineage>
        <taxon>Eukaryota</taxon>
        <taxon>Fungi</taxon>
        <taxon>Dikarya</taxon>
        <taxon>Ascomycota</taxon>
        <taxon>Pezizomycotina</taxon>
        <taxon>Eurotiomycetes</taxon>
        <taxon>Eurotiomycetidae</taxon>
        <taxon>Eurotiales</taxon>
        <taxon>Aspergillaceae</taxon>
        <taxon>Aspergillus</taxon>
        <taxon>Aspergillus subgen. Circumdati</taxon>
    </lineage>
</organism>
<feature type="domain" description="DUF3074" evidence="3">
    <location>
        <begin position="121"/>
        <end position="329"/>
    </location>
</feature>
<dbReference type="STRING" id="1220188.A0A4S3JQ91"/>
<dbReference type="Proteomes" id="UP000308092">
    <property type="component" value="Unassembled WGS sequence"/>
</dbReference>
<evidence type="ECO:0000313" key="4">
    <source>
        <dbReference type="EMBL" id="KAA8644697.1"/>
    </source>
</evidence>
<dbReference type="InterPro" id="IPR024500">
    <property type="entry name" value="DUF3074"/>
</dbReference>
<proteinExistence type="predicted"/>
<protein>
    <recommendedName>
        <fullName evidence="3">DUF3074 domain-containing protein</fullName>
    </recommendedName>
</protein>
<feature type="compositionally biased region" description="Basic and acidic residues" evidence="2">
    <location>
        <begin position="454"/>
        <end position="463"/>
    </location>
</feature>
<feature type="region of interest" description="Disordered" evidence="2">
    <location>
        <begin position="535"/>
        <end position="594"/>
    </location>
</feature>
<dbReference type="EMBL" id="SOSA01000090">
    <property type="protein sequence ID" value="THC96998.1"/>
    <property type="molecule type" value="Genomic_DNA"/>
</dbReference>
<evidence type="ECO:0000313" key="6">
    <source>
        <dbReference type="Proteomes" id="UP000308092"/>
    </source>
</evidence>
<keyword evidence="6" id="KW-1185">Reference proteome</keyword>
<reference evidence="5 6" key="1">
    <citation type="submission" date="2019-03" db="EMBL/GenBank/DDBJ databases">
        <title>The genome sequence of a newly discovered highly antifungal drug resistant Aspergillus species, Aspergillus tanneri NIH 1004.</title>
        <authorList>
            <person name="Mounaud S."/>
            <person name="Singh I."/>
            <person name="Joardar V."/>
            <person name="Pakala S."/>
            <person name="Pakala S."/>
            <person name="Venepally P."/>
            <person name="Hoover J."/>
            <person name="Nierman W."/>
            <person name="Chung J."/>
            <person name="Losada L."/>
        </authorList>
    </citation>
    <scope>NUCLEOTIDE SEQUENCE [LARGE SCALE GENOMIC DNA]</scope>
    <source>
        <strain evidence="5 6">NIH1004</strain>
    </source>
</reference>
<dbReference type="SUPFAM" id="SSF55961">
    <property type="entry name" value="Bet v1-like"/>
    <property type="match status" value="1"/>
</dbReference>
<feature type="compositionally biased region" description="Polar residues" evidence="2">
    <location>
        <begin position="426"/>
        <end position="446"/>
    </location>
</feature>
<dbReference type="Gene3D" id="3.30.530.20">
    <property type="match status" value="1"/>
</dbReference>
<evidence type="ECO:0000256" key="1">
    <source>
        <dbReference type="SAM" id="Coils"/>
    </source>
</evidence>
<dbReference type="Pfam" id="PF11274">
    <property type="entry name" value="DUF3074"/>
    <property type="match status" value="1"/>
</dbReference>
<feature type="coiled-coil region" evidence="1">
    <location>
        <begin position="498"/>
        <end position="532"/>
    </location>
</feature>
<dbReference type="InterPro" id="IPR023393">
    <property type="entry name" value="START-like_dom_sf"/>
</dbReference>
<dbReference type="RefSeq" id="XP_033424058.1">
    <property type="nucleotide sequence ID" value="XM_033573506.1"/>
</dbReference>
<feature type="region of interest" description="Disordered" evidence="2">
    <location>
        <begin position="334"/>
        <end position="362"/>
    </location>
</feature>
<dbReference type="EMBL" id="QUQM01000006">
    <property type="protein sequence ID" value="KAA8644697.1"/>
    <property type="molecule type" value="Genomic_DNA"/>
</dbReference>
<feature type="region of interest" description="Disordered" evidence="2">
    <location>
        <begin position="46"/>
        <end position="69"/>
    </location>
</feature>
<accession>A0A4S3JQ91</accession>
<feature type="compositionally biased region" description="Polar residues" evidence="2">
    <location>
        <begin position="554"/>
        <end position="567"/>
    </location>
</feature>
<feature type="region of interest" description="Disordered" evidence="2">
    <location>
        <begin position="419"/>
        <end position="492"/>
    </location>
</feature>
<evidence type="ECO:0000313" key="5">
    <source>
        <dbReference type="EMBL" id="THC96998.1"/>
    </source>
</evidence>
<sequence length="695" mass="76957">MAALQEALESLGPISWDEVPTNPNSLRDYTNDLYTKAQLIVDSVPEPPFNETAHHIPHDSSSSSPSSRVITASTARIGTHDPTLLSLQREWGKPIKNTNPKDNPHDILVHKLPAKDGNGAWFARRSVHAGLSFEKWQEKLSSEMVETLKANQKRVQKGRPPDRSIRGIGAERLVEELVVRDERDRRIGGVNVFHVSAQFPKPTTPRDFVPLILNWDMGMGMGEGEGESRSQGKKTTQGGGGRFWMMASKPCTHPDVPPSQGHIRGLYESVEFIREIPREGAGEDDEDVHVVEWVMVTRSDPGGNIPRWIVEKGTPKSICSDASKFLDWACQETDASSSDVSTKDEPVDAGATQRRRSLDKHDKSLFSAEITEGHESESNESDLSNVEDEHHGLIASFAYLLNAGLERYAPQAVLDYLPLPQHRPSRSTTDNSGSSQGRSPRASSDPTRPAEANHWGEEKHHSDAQSQASQGKASVADSTTSGLAKPLEHGTAAGEIMKTEKKEKLSSHEKQLAKLFERKRKVEAQLDQVRSDIHSLHLPSADESSKRDRASAAALSTVSRDPNSDQLSSSTASSIKKGSEGGAKSVQLQKNPSIHDTARLHKVASGLFSDEAKLVKQLGKIEKDQLKETSKIEARQRKHARLEEKSRSRTETESLRHEVEYLKKEIERLRGERRQWLDLVGTLQAENTRLAAQHS</sequence>
<dbReference type="Proteomes" id="UP000324241">
    <property type="component" value="Unassembled WGS sequence"/>
</dbReference>
<evidence type="ECO:0000313" key="7">
    <source>
        <dbReference type="Proteomes" id="UP000324241"/>
    </source>
</evidence>
<evidence type="ECO:0000256" key="2">
    <source>
        <dbReference type="SAM" id="MobiDB-lite"/>
    </source>
</evidence>
<dbReference type="VEuPathDB" id="FungiDB:EYZ11_003502"/>
<dbReference type="PANTHER" id="PTHR19308:SF14">
    <property type="entry name" value="START DOMAIN-CONTAINING PROTEIN"/>
    <property type="match status" value="1"/>
</dbReference>
<dbReference type="GeneID" id="54331605"/>
<reference evidence="4 7" key="2">
    <citation type="submission" date="2019-08" db="EMBL/GenBank/DDBJ databases">
        <title>The genome sequence of a newly discovered highly antifungal drug resistant Aspergillus species, Aspergillus tanneri NIH 1004.</title>
        <authorList>
            <person name="Mounaud S."/>
            <person name="Singh I."/>
            <person name="Joardar V."/>
            <person name="Pakala S."/>
            <person name="Pakala S."/>
            <person name="Venepally P."/>
            <person name="Chung J.K."/>
            <person name="Losada L."/>
            <person name="Nierman W.C."/>
        </authorList>
    </citation>
    <scope>NUCLEOTIDE SEQUENCE [LARGE SCALE GENOMIC DNA]</scope>
    <source>
        <strain evidence="4 7">NIH1004</strain>
    </source>
</reference>
<dbReference type="OrthoDB" id="5403181at2759"/>
<dbReference type="AlphaFoldDB" id="A0A4S3JQ91"/>